<dbReference type="EMBL" id="QQBC01000001">
    <property type="protein sequence ID" value="RDI69354.1"/>
    <property type="molecule type" value="Genomic_DNA"/>
</dbReference>
<dbReference type="InterPro" id="IPR024031">
    <property type="entry name" value="MSMEG_5819/OxyR"/>
</dbReference>
<evidence type="ECO:0000259" key="2">
    <source>
        <dbReference type="Pfam" id="PF01243"/>
    </source>
</evidence>
<dbReference type="STRING" id="1210086.GCA_001613105_00745"/>
<organism evidence="3 4">
    <name type="scientific">Nocardia pseudobrasiliensis</name>
    <dbReference type="NCBI Taxonomy" id="45979"/>
    <lineage>
        <taxon>Bacteria</taxon>
        <taxon>Bacillati</taxon>
        <taxon>Actinomycetota</taxon>
        <taxon>Actinomycetes</taxon>
        <taxon>Mycobacteriales</taxon>
        <taxon>Nocardiaceae</taxon>
        <taxon>Nocardia</taxon>
    </lineage>
</organism>
<name>A0A370IIN5_9NOCA</name>
<dbReference type="GO" id="GO:0005829">
    <property type="term" value="C:cytosol"/>
    <property type="evidence" value="ECO:0007669"/>
    <property type="project" value="TreeGrafter"/>
</dbReference>
<accession>A0A370IIN5</accession>
<dbReference type="PANTHER" id="PTHR35176">
    <property type="entry name" value="HEME OXYGENASE HI_0854-RELATED"/>
    <property type="match status" value="1"/>
</dbReference>
<dbReference type="InterPro" id="IPR052019">
    <property type="entry name" value="F420H2_bilvrd_red/Heme_oxyg"/>
</dbReference>
<reference evidence="3 4" key="1">
    <citation type="submission" date="2018-07" db="EMBL/GenBank/DDBJ databases">
        <title>Genomic Encyclopedia of Type Strains, Phase IV (KMG-IV): sequencing the most valuable type-strain genomes for metagenomic binning, comparative biology and taxonomic classification.</title>
        <authorList>
            <person name="Goeker M."/>
        </authorList>
    </citation>
    <scope>NUCLEOTIDE SEQUENCE [LARGE SCALE GENOMIC DNA]</scope>
    <source>
        <strain evidence="3 4">DSM 44290</strain>
    </source>
</reference>
<dbReference type="RefSeq" id="WP_067991649.1">
    <property type="nucleotide sequence ID" value="NZ_QQBC01000001.1"/>
</dbReference>
<keyword evidence="1" id="KW-0560">Oxidoreductase</keyword>
<dbReference type="GO" id="GO:0070967">
    <property type="term" value="F:coenzyme F420 binding"/>
    <property type="evidence" value="ECO:0007669"/>
    <property type="project" value="TreeGrafter"/>
</dbReference>
<dbReference type="InterPro" id="IPR012349">
    <property type="entry name" value="Split_barrel_FMN-bd"/>
</dbReference>
<proteinExistence type="predicted"/>
<dbReference type="NCBIfam" id="TIGR04023">
    <property type="entry name" value="PPOX_MSMEG_5819"/>
    <property type="match status" value="1"/>
</dbReference>
<keyword evidence="4" id="KW-1185">Reference proteome</keyword>
<dbReference type="SUPFAM" id="SSF50475">
    <property type="entry name" value="FMN-binding split barrel"/>
    <property type="match status" value="1"/>
</dbReference>
<feature type="domain" description="Pyridoxamine 5'-phosphate oxidase N-terminal" evidence="2">
    <location>
        <begin position="7"/>
        <end position="97"/>
    </location>
</feature>
<sequence length="138" mass="15313">MTYTEVERAYLAGQRLARLATVSPSGKPQIVPVGFRLNPDGTIDIGGPRPTAARYRNVRANPNVSLVIDDLTPDDPREVKPGWGRGVEIRGVAEVLRVEVPPVAPEWFCKEVIRVRARRVRSWHIDPGKPEGEVRDVG</sequence>
<evidence type="ECO:0000256" key="1">
    <source>
        <dbReference type="ARBA" id="ARBA00023002"/>
    </source>
</evidence>
<dbReference type="AlphaFoldDB" id="A0A370IIN5"/>
<gene>
    <name evidence="3" type="ORF">DFR76_101892</name>
</gene>
<evidence type="ECO:0000313" key="3">
    <source>
        <dbReference type="EMBL" id="RDI69354.1"/>
    </source>
</evidence>
<comment type="caution">
    <text evidence="3">The sequence shown here is derived from an EMBL/GenBank/DDBJ whole genome shotgun (WGS) entry which is preliminary data.</text>
</comment>
<dbReference type="Gene3D" id="2.30.110.10">
    <property type="entry name" value="Electron Transport, Fmn-binding Protein, Chain A"/>
    <property type="match status" value="1"/>
</dbReference>
<dbReference type="PANTHER" id="PTHR35176:SF6">
    <property type="entry name" value="HEME OXYGENASE HI_0854-RELATED"/>
    <property type="match status" value="1"/>
</dbReference>
<evidence type="ECO:0000313" key="4">
    <source>
        <dbReference type="Proteomes" id="UP000254869"/>
    </source>
</evidence>
<dbReference type="Proteomes" id="UP000254869">
    <property type="component" value="Unassembled WGS sequence"/>
</dbReference>
<protein>
    <submittedName>
        <fullName evidence="3">Pyridoxamine 5'-phosphate oxidase family protein</fullName>
    </submittedName>
</protein>
<dbReference type="Pfam" id="PF01243">
    <property type="entry name" value="PNPOx_N"/>
    <property type="match status" value="1"/>
</dbReference>
<dbReference type="GO" id="GO:0016627">
    <property type="term" value="F:oxidoreductase activity, acting on the CH-CH group of donors"/>
    <property type="evidence" value="ECO:0007669"/>
    <property type="project" value="TreeGrafter"/>
</dbReference>
<dbReference type="InterPro" id="IPR011576">
    <property type="entry name" value="Pyridox_Oxase_N"/>
</dbReference>